<geneLocation type="mitochondrion" evidence="2"/>
<sequence>MEFVYLSWTRTDIRRTQVHQWLIELSHLLICCSFVCLIMLFVFFWLKNNEYKNNLHFKECANTLYLKPISITIINNILLFTTILIKYFLKKEREFPSFIYIYNIQYHYWNKTGNNSLLRLNYLYLIK</sequence>
<keyword evidence="1" id="KW-0472">Membrane</keyword>
<evidence type="ECO:0000313" key="2">
    <source>
        <dbReference type="EMBL" id="QEG57213.1"/>
    </source>
</evidence>
<accession>A0A5B9RCP9</accession>
<keyword evidence="2" id="KW-0496">Mitochondrion</keyword>
<gene>
    <name evidence="2" type="ORF">Schpa_000067</name>
</gene>
<reference evidence="2" key="1">
    <citation type="journal article" date="2015" name="J. Biotechnol.">
        <title>Genome sequence of a white rot fungus Schizopora paradoxa KUC8140 for wood decay and mycoremediation.</title>
        <authorList>
            <person name="Min B."/>
            <person name="Park H."/>
            <person name="Jang Y."/>
            <person name="Kim J.J."/>
            <person name="Kim K.H."/>
            <person name="Pangilinan J."/>
            <person name="Lipzen A."/>
            <person name="Riley R."/>
            <person name="Grigoriev I.V."/>
            <person name="Spatafora J.W."/>
            <person name="Choi I.G."/>
        </authorList>
    </citation>
    <scope>NUCLEOTIDE SEQUENCE</scope>
    <source>
        <strain evidence="2">KUC8140</strain>
    </source>
</reference>
<dbReference type="AlphaFoldDB" id="A0A5B9RCP9"/>
<feature type="transmembrane region" description="Helical" evidence="1">
    <location>
        <begin position="65"/>
        <end position="89"/>
    </location>
</feature>
<keyword evidence="1" id="KW-1133">Transmembrane helix</keyword>
<dbReference type="EMBL" id="MK623261">
    <property type="protein sequence ID" value="QEG57213.1"/>
    <property type="molecule type" value="Genomic_DNA"/>
</dbReference>
<keyword evidence="1" id="KW-0812">Transmembrane</keyword>
<protein>
    <submittedName>
        <fullName evidence="2">Uncharacterized protein</fullName>
    </submittedName>
</protein>
<evidence type="ECO:0000256" key="1">
    <source>
        <dbReference type="SAM" id="Phobius"/>
    </source>
</evidence>
<proteinExistence type="predicted"/>
<organism evidence="2">
    <name type="scientific">Schizopora paradoxa</name>
    <dbReference type="NCBI Taxonomy" id="27342"/>
    <lineage>
        <taxon>Eukaryota</taxon>
        <taxon>Fungi</taxon>
        <taxon>Dikarya</taxon>
        <taxon>Basidiomycota</taxon>
        <taxon>Agaricomycotina</taxon>
        <taxon>Agaricomycetes</taxon>
        <taxon>Hymenochaetales</taxon>
        <taxon>Schizoporaceae</taxon>
        <taxon>Schizopora</taxon>
    </lineage>
</organism>
<feature type="transmembrane region" description="Helical" evidence="1">
    <location>
        <begin position="21"/>
        <end position="45"/>
    </location>
</feature>
<reference evidence="2" key="2">
    <citation type="submission" date="2019-03" db="EMBL/GenBank/DDBJ databases">
        <title>Evidence of extensive intraspecific noncoding reshuffling in a 169kb mitochondrial genome of basidiomycete fungus.</title>
        <authorList>
            <person name="Lee H.-H."/>
            <person name="Ke H.-M."/>
            <person name="Lin C.-Y.I."/>
            <person name="Lee T.J."/>
            <person name="Chung C.-L."/>
            <person name="Tsai I.J."/>
        </authorList>
    </citation>
    <scope>NUCLEOTIDE SEQUENCE</scope>
    <source>
        <strain evidence="2">KUC8140</strain>
    </source>
</reference>
<name>A0A5B9RCP9_9AGAM</name>